<organism evidence="2 3">
    <name type="scientific">Cyphomyrmex costatus</name>
    <dbReference type="NCBI Taxonomy" id="456900"/>
    <lineage>
        <taxon>Eukaryota</taxon>
        <taxon>Metazoa</taxon>
        <taxon>Ecdysozoa</taxon>
        <taxon>Arthropoda</taxon>
        <taxon>Hexapoda</taxon>
        <taxon>Insecta</taxon>
        <taxon>Pterygota</taxon>
        <taxon>Neoptera</taxon>
        <taxon>Endopterygota</taxon>
        <taxon>Hymenoptera</taxon>
        <taxon>Apocrita</taxon>
        <taxon>Aculeata</taxon>
        <taxon>Formicoidea</taxon>
        <taxon>Formicidae</taxon>
        <taxon>Myrmicinae</taxon>
        <taxon>Cyphomyrmex</taxon>
    </lineage>
</organism>
<feature type="domain" description="MADF" evidence="1">
    <location>
        <begin position="29"/>
        <end position="68"/>
    </location>
</feature>
<sequence>MSENKGNENLNADELTLQDDEERTFDDLLINIVKSYPHLYDTSCKDYRNVIKKENSWVEISKVLNTSGKFYLLIFKNITNELFNSCICTKSVLNQLVDY</sequence>
<evidence type="ECO:0000313" key="2">
    <source>
        <dbReference type="EMBL" id="KYN03312.1"/>
    </source>
</evidence>
<accession>A0A151IJA1</accession>
<dbReference type="EMBL" id="KQ977356">
    <property type="protein sequence ID" value="KYN03312.1"/>
    <property type="molecule type" value="Genomic_DNA"/>
</dbReference>
<proteinExistence type="predicted"/>
<reference evidence="2 3" key="1">
    <citation type="submission" date="2016-03" db="EMBL/GenBank/DDBJ databases">
        <title>Cyphomyrmex costatus WGS genome.</title>
        <authorList>
            <person name="Nygaard S."/>
            <person name="Hu H."/>
            <person name="Boomsma J."/>
            <person name="Zhang G."/>
        </authorList>
    </citation>
    <scope>NUCLEOTIDE SEQUENCE [LARGE SCALE GENOMIC DNA]</scope>
    <source>
        <strain evidence="2">MS0001</strain>
        <tissue evidence="2">Whole body</tissue>
    </source>
</reference>
<name>A0A151IJA1_9HYME</name>
<dbReference type="InterPro" id="IPR006578">
    <property type="entry name" value="MADF-dom"/>
</dbReference>
<dbReference type="AlphaFoldDB" id="A0A151IJA1"/>
<dbReference type="Pfam" id="PF10545">
    <property type="entry name" value="MADF_DNA_bdg"/>
    <property type="match status" value="1"/>
</dbReference>
<keyword evidence="3" id="KW-1185">Reference proteome</keyword>
<gene>
    <name evidence="2" type="ORF">ALC62_05844</name>
</gene>
<dbReference type="Proteomes" id="UP000078542">
    <property type="component" value="Unassembled WGS sequence"/>
</dbReference>
<evidence type="ECO:0000259" key="1">
    <source>
        <dbReference type="Pfam" id="PF10545"/>
    </source>
</evidence>
<evidence type="ECO:0000313" key="3">
    <source>
        <dbReference type="Proteomes" id="UP000078542"/>
    </source>
</evidence>
<protein>
    <recommendedName>
        <fullName evidence="1">MADF domain-containing protein</fullName>
    </recommendedName>
</protein>